<dbReference type="AlphaFoldDB" id="A0A8J6QUR4"/>
<dbReference type="Gene3D" id="6.10.280.130">
    <property type="match status" value="1"/>
</dbReference>
<dbReference type="PRINTS" id="PR00605">
    <property type="entry name" value="CYTCHROMECIC"/>
</dbReference>
<comment type="caution">
    <text evidence="9">The sequence shown here is derived from an EMBL/GenBank/DDBJ whole genome shotgun (WGS) entry which is preliminary data.</text>
</comment>
<dbReference type="EMBL" id="JACWUN010000008">
    <property type="protein sequence ID" value="MBD1400640.1"/>
    <property type="molecule type" value="Genomic_DNA"/>
</dbReference>
<protein>
    <submittedName>
        <fullName evidence="9">C-type cytochrome</fullName>
    </submittedName>
</protein>
<dbReference type="PROSITE" id="PS51007">
    <property type="entry name" value="CYTC"/>
    <property type="match status" value="1"/>
</dbReference>
<evidence type="ECO:0000259" key="8">
    <source>
        <dbReference type="PROSITE" id="PS51007"/>
    </source>
</evidence>
<evidence type="ECO:0000313" key="9">
    <source>
        <dbReference type="EMBL" id="MBD1400640.1"/>
    </source>
</evidence>
<evidence type="ECO:0000256" key="5">
    <source>
        <dbReference type="ARBA" id="ARBA00023004"/>
    </source>
</evidence>
<dbReference type="InterPro" id="IPR038414">
    <property type="entry name" value="CcoP_N_sf"/>
</dbReference>
<evidence type="ECO:0000256" key="7">
    <source>
        <dbReference type="SAM" id="Phobius"/>
    </source>
</evidence>
<feature type="domain" description="Cytochrome c" evidence="8">
    <location>
        <begin position="87"/>
        <end position="166"/>
    </location>
</feature>
<keyword evidence="1" id="KW-0813">Transport</keyword>
<keyword evidence="4" id="KW-0249">Electron transport</keyword>
<keyword evidence="2 6" id="KW-0349">Heme</keyword>
<keyword evidence="3 6" id="KW-0479">Metal-binding</keyword>
<dbReference type="InterPro" id="IPR008168">
    <property type="entry name" value="Cyt_C_IC"/>
</dbReference>
<dbReference type="InterPro" id="IPR036909">
    <property type="entry name" value="Cyt_c-like_dom_sf"/>
</dbReference>
<dbReference type="Proteomes" id="UP000632828">
    <property type="component" value="Unassembled WGS sequence"/>
</dbReference>
<dbReference type="InterPro" id="IPR009056">
    <property type="entry name" value="Cyt_c-like_dom"/>
</dbReference>
<dbReference type="InterPro" id="IPR051811">
    <property type="entry name" value="Cytochrome_c550/c551-like"/>
</dbReference>
<name>A0A8J6QUR4_9BACT</name>
<organism evidence="9 10">
    <name type="scientific">Pelovirga terrestris</name>
    <dbReference type="NCBI Taxonomy" id="2771352"/>
    <lineage>
        <taxon>Bacteria</taxon>
        <taxon>Pseudomonadati</taxon>
        <taxon>Thermodesulfobacteriota</taxon>
        <taxon>Desulfuromonadia</taxon>
        <taxon>Geobacterales</taxon>
        <taxon>Geobacteraceae</taxon>
        <taxon>Pelovirga</taxon>
    </lineage>
</organism>
<evidence type="ECO:0000313" key="10">
    <source>
        <dbReference type="Proteomes" id="UP000632828"/>
    </source>
</evidence>
<dbReference type="Pfam" id="PF13442">
    <property type="entry name" value="Cytochrome_CBB3"/>
    <property type="match status" value="1"/>
</dbReference>
<reference evidence="9" key="1">
    <citation type="submission" date="2020-09" db="EMBL/GenBank/DDBJ databases">
        <title>Pelobacter alkaliphilus sp. nov., a novel anaerobic arsenate-reducing bacterium from terrestrial mud volcano.</title>
        <authorList>
            <person name="Khomyakova M.A."/>
            <person name="Merkel A.Y."/>
            <person name="Slobodkin A.I."/>
        </authorList>
    </citation>
    <scope>NUCLEOTIDE SEQUENCE</scope>
    <source>
        <strain evidence="9">M08fum</strain>
    </source>
</reference>
<keyword evidence="10" id="KW-1185">Reference proteome</keyword>
<keyword evidence="5 6" id="KW-0408">Iron</keyword>
<evidence type="ECO:0000256" key="1">
    <source>
        <dbReference type="ARBA" id="ARBA00022448"/>
    </source>
</evidence>
<accession>A0A8J6QUR4</accession>
<dbReference type="PANTHER" id="PTHR37823:SF1">
    <property type="entry name" value="CYTOCHROME C-553-LIKE"/>
    <property type="match status" value="1"/>
</dbReference>
<evidence type="ECO:0000256" key="4">
    <source>
        <dbReference type="ARBA" id="ARBA00022982"/>
    </source>
</evidence>
<dbReference type="SUPFAM" id="SSF46626">
    <property type="entry name" value="Cytochrome c"/>
    <property type="match status" value="1"/>
</dbReference>
<dbReference type="GO" id="GO:0005506">
    <property type="term" value="F:iron ion binding"/>
    <property type="evidence" value="ECO:0007669"/>
    <property type="project" value="InterPro"/>
</dbReference>
<dbReference type="RefSeq" id="WP_191155398.1">
    <property type="nucleotide sequence ID" value="NZ_JACWUN010000008.1"/>
</dbReference>
<evidence type="ECO:0000256" key="2">
    <source>
        <dbReference type="ARBA" id="ARBA00022617"/>
    </source>
</evidence>
<keyword evidence="7" id="KW-1133">Transmembrane helix</keyword>
<proteinExistence type="predicted"/>
<dbReference type="GO" id="GO:0020037">
    <property type="term" value="F:heme binding"/>
    <property type="evidence" value="ECO:0007669"/>
    <property type="project" value="InterPro"/>
</dbReference>
<dbReference type="PANTHER" id="PTHR37823">
    <property type="entry name" value="CYTOCHROME C-553-LIKE"/>
    <property type="match status" value="1"/>
</dbReference>
<keyword evidence="7" id="KW-0472">Membrane</keyword>
<evidence type="ECO:0000256" key="3">
    <source>
        <dbReference type="ARBA" id="ARBA00022723"/>
    </source>
</evidence>
<dbReference type="GO" id="GO:0009055">
    <property type="term" value="F:electron transfer activity"/>
    <property type="evidence" value="ECO:0007669"/>
    <property type="project" value="InterPro"/>
</dbReference>
<evidence type="ECO:0000256" key="6">
    <source>
        <dbReference type="PROSITE-ProRule" id="PRU00433"/>
    </source>
</evidence>
<feature type="transmembrane region" description="Helical" evidence="7">
    <location>
        <begin position="26"/>
        <end position="48"/>
    </location>
</feature>
<gene>
    <name evidence="9" type="ORF">ICT70_08165</name>
</gene>
<keyword evidence="7" id="KW-0812">Transmembrane</keyword>
<dbReference type="Gene3D" id="1.10.760.10">
    <property type="entry name" value="Cytochrome c-like domain"/>
    <property type="match status" value="1"/>
</dbReference>
<sequence>MSEKKRDKHDEHADGIVEDRKQAPPLYFYILFYGLIIWGIGFSAYYLFSGWSSEKEFEEKMAGYQETYTQPNAAAQTSGQTATAEAAAAASGINAVSLYNSNCAACHGAGGAGGFATDLTGDYAYGKDADSIRTSIAQGRGAMMPGFTDSLSSNEIDALVAYLLKL</sequence>